<evidence type="ECO:0000256" key="1">
    <source>
        <dbReference type="SAM" id="MobiDB-lite"/>
    </source>
</evidence>
<dbReference type="EMBL" id="CP123443">
    <property type="protein sequence ID" value="WGK69528.1"/>
    <property type="molecule type" value="Genomic_DNA"/>
</dbReference>
<feature type="compositionally biased region" description="Low complexity" evidence="1">
    <location>
        <begin position="217"/>
        <end position="231"/>
    </location>
</feature>
<reference evidence="2 3" key="1">
    <citation type="submission" date="2023-04" db="EMBL/GenBank/DDBJ databases">
        <title>Spirochaete genome identified in red abalone sample constitutes a novel genus.</title>
        <authorList>
            <person name="Sharma S.P."/>
            <person name="Purcell C.M."/>
            <person name="Hyde J.R."/>
            <person name="Severin A.J."/>
        </authorList>
    </citation>
    <scope>NUCLEOTIDE SEQUENCE [LARGE SCALE GENOMIC DNA]</scope>
    <source>
        <strain evidence="2 3">SP-2023</strain>
    </source>
</reference>
<accession>A0ABY8MI13</accession>
<evidence type="ECO:0008006" key="4">
    <source>
        <dbReference type="Google" id="ProtNLM"/>
    </source>
</evidence>
<sequence length="247" mass="27372">MQRLHVSQNVWKRNCTKIGRWLPVLLLPLLYYGCASAKVTQDLSGGAPGGIKWELVTVQADFVGKSDFLAISEIDGQKTERPLVFGVDVILLAPGEHELKIMLGEFENLGQLVSLDPGFSNWRAELGSITLKEPILPIRPGGKNGKKNDHRNTEENRRKAAQKGRNYLVASYDKIYSGNSNSPLYMQNWVVNYPRTVDADKKWSIESLDPETTELGTPKTEPETVTDTVTDAEVEAKTKADNAGETS</sequence>
<feature type="compositionally biased region" description="Basic and acidic residues" evidence="1">
    <location>
        <begin position="146"/>
        <end position="158"/>
    </location>
</feature>
<feature type="region of interest" description="Disordered" evidence="1">
    <location>
        <begin position="137"/>
        <end position="163"/>
    </location>
</feature>
<feature type="compositionally biased region" description="Basic and acidic residues" evidence="1">
    <location>
        <begin position="234"/>
        <end position="247"/>
    </location>
</feature>
<gene>
    <name evidence="2" type="ORF">P0082_01320</name>
</gene>
<evidence type="ECO:0000313" key="2">
    <source>
        <dbReference type="EMBL" id="WGK69528.1"/>
    </source>
</evidence>
<dbReference type="Proteomes" id="UP001228690">
    <property type="component" value="Chromosome"/>
</dbReference>
<proteinExistence type="predicted"/>
<dbReference type="RefSeq" id="WP_326927712.1">
    <property type="nucleotide sequence ID" value="NZ_CP123443.1"/>
</dbReference>
<keyword evidence="3" id="KW-1185">Reference proteome</keyword>
<organism evidence="2 3">
    <name type="scientific">Candidatus Haliotispira prima</name>
    <dbReference type="NCBI Taxonomy" id="3034016"/>
    <lineage>
        <taxon>Bacteria</taxon>
        <taxon>Pseudomonadati</taxon>
        <taxon>Spirochaetota</taxon>
        <taxon>Spirochaetia</taxon>
        <taxon>Spirochaetales</taxon>
        <taxon>Spirochaetaceae</taxon>
        <taxon>Candidatus Haliotispira</taxon>
    </lineage>
</organism>
<evidence type="ECO:0000313" key="3">
    <source>
        <dbReference type="Proteomes" id="UP001228690"/>
    </source>
</evidence>
<name>A0ABY8MI13_9SPIO</name>
<protein>
    <recommendedName>
        <fullName evidence="4">Lipoprotein</fullName>
    </recommendedName>
</protein>
<feature type="region of interest" description="Disordered" evidence="1">
    <location>
        <begin position="204"/>
        <end position="247"/>
    </location>
</feature>